<dbReference type="EMBL" id="LUTY01000332">
    <property type="protein sequence ID" value="OAD23499.1"/>
    <property type="molecule type" value="Genomic_DNA"/>
</dbReference>
<dbReference type="Proteomes" id="UP000076962">
    <property type="component" value="Unassembled WGS sequence"/>
</dbReference>
<proteinExistence type="predicted"/>
<comment type="caution">
    <text evidence="1">The sequence shown here is derived from an EMBL/GenBank/DDBJ whole genome shotgun (WGS) entry which is preliminary data.</text>
</comment>
<feature type="non-terminal residue" evidence="1">
    <location>
        <position position="97"/>
    </location>
</feature>
<protein>
    <submittedName>
        <fullName evidence="1">Uncharacterized protein</fullName>
    </submittedName>
</protein>
<evidence type="ECO:0000313" key="2">
    <source>
        <dbReference type="Proteomes" id="UP000076962"/>
    </source>
</evidence>
<gene>
    <name evidence="1" type="ORF">THIOM_000666</name>
</gene>
<sequence length="97" mass="11192">MCSSNGGQLILTDLWRYLMRKFSSYGPPNKKLHYYAPRETLVTHALTQLKGDDPDEGGHYITVWAPRQTGKSWIMQEVVLALQQDTQFDVIFLSLQF</sequence>
<keyword evidence="2" id="KW-1185">Reference proteome</keyword>
<accession>A0A176S6M4</accession>
<evidence type="ECO:0000313" key="1">
    <source>
        <dbReference type="EMBL" id="OAD23499.1"/>
    </source>
</evidence>
<dbReference type="AlphaFoldDB" id="A0A176S6M4"/>
<organism evidence="1 2">
    <name type="scientific">Candidatus Thiomargarita nelsonii</name>
    <dbReference type="NCBI Taxonomy" id="1003181"/>
    <lineage>
        <taxon>Bacteria</taxon>
        <taxon>Pseudomonadati</taxon>
        <taxon>Pseudomonadota</taxon>
        <taxon>Gammaproteobacteria</taxon>
        <taxon>Thiotrichales</taxon>
        <taxon>Thiotrichaceae</taxon>
        <taxon>Thiomargarita</taxon>
    </lineage>
</organism>
<reference evidence="1 2" key="1">
    <citation type="submission" date="2016-05" db="EMBL/GenBank/DDBJ databases">
        <title>Single-cell genome of chain-forming Candidatus Thiomargarita nelsonii and comparison to other large sulfur-oxidizing bacteria.</title>
        <authorList>
            <person name="Winkel M."/>
            <person name="Salman V."/>
            <person name="Woyke T."/>
            <person name="Schulz-Vogt H."/>
            <person name="Richter M."/>
            <person name="Flood B."/>
            <person name="Bailey J."/>
            <person name="Amann R."/>
            <person name="Mussmann M."/>
        </authorList>
    </citation>
    <scope>NUCLEOTIDE SEQUENCE [LARGE SCALE GENOMIC DNA]</scope>
    <source>
        <strain evidence="1 2">THI036</strain>
    </source>
</reference>
<name>A0A176S6M4_9GAMM</name>